<dbReference type="GO" id="GO:0005615">
    <property type="term" value="C:extracellular space"/>
    <property type="evidence" value="ECO:0007669"/>
    <property type="project" value="TreeGrafter"/>
</dbReference>
<comment type="subcellular location">
    <subcellularLocation>
        <location evidence="1">Secreted</location>
    </subcellularLocation>
</comment>
<dbReference type="InterPro" id="IPR002345">
    <property type="entry name" value="Lipocalin"/>
</dbReference>
<protein>
    <submittedName>
        <fullName evidence="8">Lipocalin 9</fullName>
    </submittedName>
</protein>
<evidence type="ECO:0000256" key="2">
    <source>
        <dbReference type="ARBA" id="ARBA00006889"/>
    </source>
</evidence>
<dbReference type="PRINTS" id="PR01221">
    <property type="entry name" value="MAJORURINARY"/>
</dbReference>
<reference evidence="8 9" key="1">
    <citation type="journal article" date="2020" name="Nature">
        <title>Six reference-quality genomes reveal evolution of bat adaptations.</title>
        <authorList>
            <person name="Jebb D."/>
            <person name="Huang Z."/>
            <person name="Pippel M."/>
            <person name="Hughes G.M."/>
            <person name="Lavrichenko K."/>
            <person name="Devanna P."/>
            <person name="Winkler S."/>
            <person name="Jermiin L.S."/>
            <person name="Skirmuntt E.C."/>
            <person name="Katzourakis A."/>
            <person name="Burkitt-Gray L."/>
            <person name="Ray D.A."/>
            <person name="Sullivan K.A.M."/>
            <person name="Roscito J.G."/>
            <person name="Kirilenko B.M."/>
            <person name="Davalos L.M."/>
            <person name="Corthals A.P."/>
            <person name="Power M.L."/>
            <person name="Jones G."/>
            <person name="Ransome R.D."/>
            <person name="Dechmann D.K.N."/>
            <person name="Locatelli A.G."/>
            <person name="Puechmaille S.J."/>
            <person name="Fedrigo O."/>
            <person name="Jarvis E.D."/>
            <person name="Hiller M."/>
            <person name="Vernes S.C."/>
            <person name="Myers E.W."/>
            <person name="Teeling E.C."/>
        </authorList>
    </citation>
    <scope>NUCLEOTIDE SEQUENCE [LARGE SCALE GENOMIC DNA]</scope>
    <source>
        <strain evidence="8">MRouAeg1</strain>
        <tissue evidence="8">Muscle</tissue>
    </source>
</reference>
<dbReference type="GO" id="GO:0036094">
    <property type="term" value="F:small molecule binding"/>
    <property type="evidence" value="ECO:0007669"/>
    <property type="project" value="InterPro"/>
</dbReference>
<evidence type="ECO:0000256" key="5">
    <source>
        <dbReference type="ARBA" id="ARBA00023157"/>
    </source>
</evidence>
<feature type="signal peptide" evidence="6">
    <location>
        <begin position="1"/>
        <end position="18"/>
    </location>
</feature>
<keyword evidence="9" id="KW-1185">Reference proteome</keyword>
<dbReference type="InterPro" id="IPR012674">
    <property type="entry name" value="Calycin"/>
</dbReference>
<dbReference type="PANTHER" id="PTHR11430:SF28">
    <property type="entry name" value="EPIDIDYMAL-SPECIFIC LIPOCALIN-9"/>
    <property type="match status" value="1"/>
</dbReference>
<feature type="domain" description="Lipocalin/cytosolic fatty-acid binding" evidence="7">
    <location>
        <begin position="37"/>
        <end position="176"/>
    </location>
</feature>
<evidence type="ECO:0000256" key="3">
    <source>
        <dbReference type="ARBA" id="ARBA00022525"/>
    </source>
</evidence>
<dbReference type="Pfam" id="PF00061">
    <property type="entry name" value="Lipocalin"/>
    <property type="match status" value="1"/>
</dbReference>
<proteinExistence type="inferred from homology"/>
<comment type="similarity">
    <text evidence="2">Belongs to the calycin superfamily. Lipocalin family.</text>
</comment>
<dbReference type="InterPro" id="IPR000566">
    <property type="entry name" value="Lipocln_cytosolic_FA-bd_dom"/>
</dbReference>
<sequence>MAPLLLLLLTLRPSPRPAQELRLRAVVRGDYDMAKVSGVWYSSSMASDDMRRIEEDGDLRVFISSIQSLDNGNLRFQFYLPLQGQCEKVAVVCEKTQRSGVYTISYKGDNKVLLSETDYDLYVTFYLHNVSNGTETRVLALFGRVPELSSSFQKRFLKICKNYGLGPENIINLSNQDACFAGKR</sequence>
<dbReference type="Gene3D" id="2.40.128.20">
    <property type="match status" value="1"/>
</dbReference>
<comment type="caution">
    <text evidence="8">The sequence shown here is derived from an EMBL/GenBank/DDBJ whole genome shotgun (WGS) entry which is preliminary data.</text>
</comment>
<evidence type="ECO:0000259" key="7">
    <source>
        <dbReference type="Pfam" id="PF00061"/>
    </source>
</evidence>
<evidence type="ECO:0000256" key="4">
    <source>
        <dbReference type="ARBA" id="ARBA00022729"/>
    </source>
</evidence>
<dbReference type="PANTHER" id="PTHR11430">
    <property type="entry name" value="LIPOCALIN"/>
    <property type="match status" value="1"/>
</dbReference>
<dbReference type="SUPFAM" id="SSF50814">
    <property type="entry name" value="Lipocalins"/>
    <property type="match status" value="1"/>
</dbReference>
<dbReference type="InterPro" id="IPR002971">
    <property type="entry name" value="Maj_urinary"/>
</dbReference>
<name>A0A7J8ILY2_ROUAE</name>
<gene>
    <name evidence="8" type="ORF">HJG63_007547</name>
</gene>
<evidence type="ECO:0000313" key="8">
    <source>
        <dbReference type="EMBL" id="KAF6485185.1"/>
    </source>
</evidence>
<keyword evidence="3" id="KW-0964">Secreted</keyword>
<dbReference type="PRINTS" id="PR00179">
    <property type="entry name" value="LIPOCALIN"/>
</dbReference>
<keyword evidence="4 6" id="KW-0732">Signal</keyword>
<feature type="chain" id="PRO_5029611094" evidence="6">
    <location>
        <begin position="19"/>
        <end position="184"/>
    </location>
</feature>
<evidence type="ECO:0000256" key="6">
    <source>
        <dbReference type="SAM" id="SignalP"/>
    </source>
</evidence>
<evidence type="ECO:0000313" key="9">
    <source>
        <dbReference type="Proteomes" id="UP000593571"/>
    </source>
</evidence>
<evidence type="ECO:0000256" key="1">
    <source>
        <dbReference type="ARBA" id="ARBA00004613"/>
    </source>
</evidence>
<accession>A0A7J8ILY2</accession>
<organism evidence="8 9">
    <name type="scientific">Rousettus aegyptiacus</name>
    <name type="common">Egyptian fruit bat</name>
    <name type="synonym">Pteropus aegyptiacus</name>
    <dbReference type="NCBI Taxonomy" id="9407"/>
    <lineage>
        <taxon>Eukaryota</taxon>
        <taxon>Metazoa</taxon>
        <taxon>Chordata</taxon>
        <taxon>Craniata</taxon>
        <taxon>Vertebrata</taxon>
        <taxon>Euteleostomi</taxon>
        <taxon>Mammalia</taxon>
        <taxon>Eutheria</taxon>
        <taxon>Laurasiatheria</taxon>
        <taxon>Chiroptera</taxon>
        <taxon>Yinpterochiroptera</taxon>
        <taxon>Pteropodoidea</taxon>
        <taxon>Pteropodidae</taxon>
        <taxon>Rousettinae</taxon>
        <taxon>Rousettus</taxon>
    </lineage>
</organism>
<dbReference type="AlphaFoldDB" id="A0A7J8ILY2"/>
<keyword evidence="5" id="KW-1015">Disulfide bond</keyword>
<dbReference type="Proteomes" id="UP000593571">
    <property type="component" value="Unassembled WGS sequence"/>
</dbReference>
<dbReference type="EMBL" id="JACASE010000003">
    <property type="protein sequence ID" value="KAF6485185.1"/>
    <property type="molecule type" value="Genomic_DNA"/>
</dbReference>